<evidence type="ECO:0000313" key="2">
    <source>
        <dbReference type="EMBL" id="GAA1557651.1"/>
    </source>
</evidence>
<protein>
    <submittedName>
        <fullName evidence="2">Uncharacterized protein</fullName>
    </submittedName>
</protein>
<sequence length="121" mass="13087">MVDADGFGGHADVPGELSDGEHGSIVDLVLRARLQDRGMTDWDTLRTLADEGNEKALDKLADLADERDDTAALSELLDEGCERAGEHLTRRAAAAKDLLELQRIRDAGYDEAGEVLDQLLG</sequence>
<name>A0ABN2CFF7_9ACTN</name>
<evidence type="ECO:0000256" key="1">
    <source>
        <dbReference type="SAM" id="MobiDB-lite"/>
    </source>
</evidence>
<dbReference type="EMBL" id="BAAAPH010000003">
    <property type="protein sequence ID" value="GAA1557651.1"/>
    <property type="molecule type" value="Genomic_DNA"/>
</dbReference>
<keyword evidence="3" id="KW-1185">Reference proteome</keyword>
<accession>A0ABN2CFF7</accession>
<dbReference type="Proteomes" id="UP001501705">
    <property type="component" value="Unassembled WGS sequence"/>
</dbReference>
<reference evidence="2 3" key="1">
    <citation type="journal article" date="2019" name="Int. J. Syst. Evol. Microbiol.">
        <title>The Global Catalogue of Microorganisms (GCM) 10K type strain sequencing project: providing services to taxonomists for standard genome sequencing and annotation.</title>
        <authorList>
            <consortium name="The Broad Institute Genomics Platform"/>
            <consortium name="The Broad Institute Genome Sequencing Center for Infectious Disease"/>
            <person name="Wu L."/>
            <person name="Ma J."/>
        </authorList>
    </citation>
    <scope>NUCLEOTIDE SEQUENCE [LARGE SCALE GENOMIC DNA]</scope>
    <source>
        <strain evidence="2 3">JCM 15572</strain>
    </source>
</reference>
<proteinExistence type="predicted"/>
<organism evidence="2 3">
    <name type="scientific">Kribbella hippodromi</name>
    <dbReference type="NCBI Taxonomy" id="434347"/>
    <lineage>
        <taxon>Bacteria</taxon>
        <taxon>Bacillati</taxon>
        <taxon>Actinomycetota</taxon>
        <taxon>Actinomycetes</taxon>
        <taxon>Propionibacteriales</taxon>
        <taxon>Kribbellaceae</taxon>
        <taxon>Kribbella</taxon>
    </lineage>
</organism>
<gene>
    <name evidence="2" type="ORF">GCM10009804_13050</name>
</gene>
<feature type="region of interest" description="Disordered" evidence="1">
    <location>
        <begin position="1"/>
        <end position="21"/>
    </location>
</feature>
<comment type="caution">
    <text evidence="2">The sequence shown here is derived from an EMBL/GenBank/DDBJ whole genome shotgun (WGS) entry which is preliminary data.</text>
</comment>
<evidence type="ECO:0000313" key="3">
    <source>
        <dbReference type="Proteomes" id="UP001501705"/>
    </source>
</evidence>